<gene>
    <name evidence="1" type="ORF">FVE85_8784</name>
</gene>
<reference evidence="2" key="1">
    <citation type="journal article" date="2019" name="Nat. Commun.">
        <title>Expansion of phycobilisome linker gene families in mesophilic red algae.</title>
        <authorList>
            <person name="Lee J."/>
            <person name="Kim D."/>
            <person name="Bhattacharya D."/>
            <person name="Yoon H.S."/>
        </authorList>
    </citation>
    <scope>NUCLEOTIDE SEQUENCE [LARGE SCALE GENOMIC DNA]</scope>
    <source>
        <strain evidence="2">CCMP 1328</strain>
    </source>
</reference>
<evidence type="ECO:0000313" key="1">
    <source>
        <dbReference type="EMBL" id="KAA8493339.1"/>
    </source>
</evidence>
<proteinExistence type="predicted"/>
<evidence type="ECO:0000313" key="2">
    <source>
        <dbReference type="Proteomes" id="UP000324585"/>
    </source>
</evidence>
<comment type="caution">
    <text evidence="1">The sequence shown here is derived from an EMBL/GenBank/DDBJ whole genome shotgun (WGS) entry which is preliminary data.</text>
</comment>
<keyword evidence="2" id="KW-1185">Reference proteome</keyword>
<dbReference type="EMBL" id="VRMN01000007">
    <property type="protein sequence ID" value="KAA8493339.1"/>
    <property type="molecule type" value="Genomic_DNA"/>
</dbReference>
<dbReference type="AlphaFoldDB" id="A0A5J4YPH4"/>
<dbReference type="Proteomes" id="UP000324585">
    <property type="component" value="Unassembled WGS sequence"/>
</dbReference>
<protein>
    <submittedName>
        <fullName evidence="1">Uncharacterized protein</fullName>
    </submittedName>
</protein>
<accession>A0A5J4YPH4</accession>
<name>A0A5J4YPH4_PORPP</name>
<organism evidence="1 2">
    <name type="scientific">Porphyridium purpureum</name>
    <name type="common">Red alga</name>
    <name type="synonym">Porphyridium cruentum</name>
    <dbReference type="NCBI Taxonomy" id="35688"/>
    <lineage>
        <taxon>Eukaryota</taxon>
        <taxon>Rhodophyta</taxon>
        <taxon>Bangiophyceae</taxon>
        <taxon>Porphyridiales</taxon>
        <taxon>Porphyridiaceae</taxon>
        <taxon>Porphyridium</taxon>
    </lineage>
</organism>
<sequence length="140" mass="15182">MDAPAPIALVRPCHAFWVELLSAPNPFSIPRRADAAGSISVATQGPSRLDPISAVAAGARVRLHCFRSVADWFQMRMATNVGPQTPATKTRPFMLQRQRVISQNARCNCNSVLELFAIHPLGSGRAPLRLIAQRISVVDG</sequence>